<dbReference type="Gene3D" id="1.10.10.1320">
    <property type="entry name" value="Anti-sigma factor, zinc-finger domain"/>
    <property type="match status" value="1"/>
</dbReference>
<keyword evidence="3" id="KW-1133">Transmembrane helix</keyword>
<evidence type="ECO:0000256" key="2">
    <source>
        <dbReference type="ARBA" id="ARBA00024438"/>
    </source>
</evidence>
<feature type="domain" description="Putative zinc-finger" evidence="4">
    <location>
        <begin position="6"/>
        <end position="39"/>
    </location>
</feature>
<gene>
    <name evidence="5" type="ORF">ACFSUL_00075</name>
</gene>
<evidence type="ECO:0000256" key="3">
    <source>
        <dbReference type="SAM" id="Phobius"/>
    </source>
</evidence>
<reference evidence="6" key="1">
    <citation type="journal article" date="2019" name="Int. J. Syst. Evol. Microbiol.">
        <title>The Global Catalogue of Microorganisms (GCM) 10K type strain sequencing project: providing services to taxonomists for standard genome sequencing and annotation.</title>
        <authorList>
            <consortium name="The Broad Institute Genomics Platform"/>
            <consortium name="The Broad Institute Genome Sequencing Center for Infectious Disease"/>
            <person name="Wu L."/>
            <person name="Ma J."/>
        </authorList>
    </citation>
    <scope>NUCLEOTIDE SEQUENCE [LARGE SCALE GENOMIC DNA]</scope>
    <source>
        <strain evidence="6">KCTC 3913</strain>
    </source>
</reference>
<comment type="caution">
    <text evidence="5">The sequence shown here is derived from an EMBL/GenBank/DDBJ whole genome shotgun (WGS) entry which is preliminary data.</text>
</comment>
<accession>A0ABW5RL93</accession>
<dbReference type="Pfam" id="PF13490">
    <property type="entry name" value="zf-HC2"/>
    <property type="match status" value="1"/>
</dbReference>
<evidence type="ECO:0000313" key="6">
    <source>
        <dbReference type="Proteomes" id="UP001597506"/>
    </source>
</evidence>
<evidence type="ECO:0000313" key="5">
    <source>
        <dbReference type="EMBL" id="MFD2679140.1"/>
    </source>
</evidence>
<dbReference type="InterPro" id="IPR027383">
    <property type="entry name" value="Znf_put"/>
</dbReference>
<proteinExistence type="inferred from homology"/>
<keyword evidence="3" id="KW-0812">Transmembrane</keyword>
<comment type="similarity">
    <text evidence="1">Belongs to the zinc-associated anti-sigma factor (ZAS) superfamily. Anti-sigma-W factor family.</text>
</comment>
<dbReference type="InterPro" id="IPR041916">
    <property type="entry name" value="Anti_sigma_zinc_sf"/>
</dbReference>
<keyword evidence="3" id="KW-0472">Membrane</keyword>
<dbReference type="RefSeq" id="WP_377931526.1">
    <property type="nucleotide sequence ID" value="NZ_JBHUMF010000001.1"/>
</dbReference>
<sequence length="202" mass="22988">MRPCPKDLVEYMHDYLDGDLSVEKEELLKGHLQSCEDCQNHFHDLKKALALVQSTSHIQAPVDFTEKVMERLPKEKKKVGVNRWFRHHPMLTAAALFMILMTGTFFTSWNDGQDFSFTKNNDLIVQDHTVIVPEGKVIQGDLTVRNGDVKIEGTVEGDVTVINGEKYLASAGSVTGDIKEIDKAFEWLWYKIKNGTKEIINH</sequence>
<name>A0ABW5RL93_9BACI</name>
<evidence type="ECO:0000259" key="4">
    <source>
        <dbReference type="Pfam" id="PF13490"/>
    </source>
</evidence>
<protein>
    <recommendedName>
        <fullName evidence="2">Anti-sigma-W factor RsiW</fullName>
    </recommendedName>
</protein>
<feature type="transmembrane region" description="Helical" evidence="3">
    <location>
        <begin position="90"/>
        <end position="109"/>
    </location>
</feature>
<evidence type="ECO:0000256" key="1">
    <source>
        <dbReference type="ARBA" id="ARBA00024353"/>
    </source>
</evidence>
<organism evidence="5 6">
    <name type="scientific">Bacillus seohaeanensis</name>
    <dbReference type="NCBI Taxonomy" id="284580"/>
    <lineage>
        <taxon>Bacteria</taxon>
        <taxon>Bacillati</taxon>
        <taxon>Bacillota</taxon>
        <taxon>Bacilli</taxon>
        <taxon>Bacillales</taxon>
        <taxon>Bacillaceae</taxon>
        <taxon>Bacillus</taxon>
    </lineage>
</organism>
<dbReference type="EMBL" id="JBHUMF010000001">
    <property type="protein sequence ID" value="MFD2679140.1"/>
    <property type="molecule type" value="Genomic_DNA"/>
</dbReference>
<dbReference type="Proteomes" id="UP001597506">
    <property type="component" value="Unassembled WGS sequence"/>
</dbReference>
<keyword evidence="6" id="KW-1185">Reference proteome</keyword>